<dbReference type="EMBL" id="AUXT01000051">
    <property type="protein sequence ID" value="KZN55570.1"/>
    <property type="molecule type" value="Genomic_DNA"/>
</dbReference>
<comment type="caution">
    <text evidence="1">The sequence shown here is derived from an EMBL/GenBank/DDBJ whole genome shotgun (WGS) entry which is preliminary data.</text>
</comment>
<evidence type="ECO:0000313" key="1">
    <source>
        <dbReference type="EMBL" id="KZN55570.1"/>
    </source>
</evidence>
<accession>A0A167GKA8</accession>
<dbReference type="OrthoDB" id="5489595at2"/>
<reference evidence="1 2" key="1">
    <citation type="submission" date="2013-07" db="EMBL/GenBank/DDBJ databases">
        <title>Comparative Genomic and Metabolomic Analysis of Twelve Strains of Pseudoalteromonas luteoviolacea.</title>
        <authorList>
            <person name="Vynne N.G."/>
            <person name="Mansson M."/>
            <person name="Gram L."/>
        </authorList>
    </citation>
    <scope>NUCLEOTIDE SEQUENCE [LARGE SCALE GENOMIC DNA]</scope>
    <source>
        <strain evidence="1 2">NCIMB 1942</strain>
    </source>
</reference>
<dbReference type="Proteomes" id="UP000076587">
    <property type="component" value="Unassembled WGS sequence"/>
</dbReference>
<name>A0A167GKA8_9GAMM</name>
<dbReference type="PATRIC" id="fig|1365253.3.peg.896"/>
<dbReference type="RefSeq" id="WP_063375858.1">
    <property type="nucleotide sequence ID" value="NZ_AUXT01000051.1"/>
</dbReference>
<gene>
    <name evidence="1" type="ORF">N482_24270</name>
</gene>
<evidence type="ECO:0000313" key="2">
    <source>
        <dbReference type="Proteomes" id="UP000076587"/>
    </source>
</evidence>
<proteinExistence type="predicted"/>
<organism evidence="1 2">
    <name type="scientific">Pseudoalteromonas luteoviolacea NCIMB 1942</name>
    <dbReference type="NCBI Taxonomy" id="1365253"/>
    <lineage>
        <taxon>Bacteria</taxon>
        <taxon>Pseudomonadati</taxon>
        <taxon>Pseudomonadota</taxon>
        <taxon>Gammaproteobacteria</taxon>
        <taxon>Alteromonadales</taxon>
        <taxon>Pseudoalteromonadaceae</taxon>
        <taxon>Pseudoalteromonas</taxon>
    </lineage>
</organism>
<dbReference type="AlphaFoldDB" id="A0A167GKA8"/>
<protein>
    <submittedName>
        <fullName evidence="1">Uncharacterized protein</fullName>
    </submittedName>
</protein>
<sequence>MGKIFADFICEDRLQALLLLCIKRGFIKVDSTLGNLSSSEVESIARFIVQLRHSASVREFLNLYSDSAMESLEQQIENLKSLQDKKQGKTPWQTMLIYQHSVLTRIGKKAHLVKDLGFSDQSQSVLYPNIVIPINDEWVTCYCTVAQCDYERGHYKDAFLDEKNALIVKQDTQSGKFNIGINNPYRALSWYYNYVNQGFDKAAIRAWQIPTYIFMDLAAYSLDENKTAQLKKAKAIVDGWLPTEYIMDDKAEKLAKTAEQNWNELSRKERKLVPIERAQDLLFDAKKLFNETIESCDYRAPNQFGWYIDKQSGLYQLMVEKAKNFTTYTDTVKNTKVDERDGNVIDIKELETQLGLSDQLKRTTFQDMGTTMVKGDGHFEQSNYARLQLTSLLNVSFAVEKGATVDLEKLTDRDLKIFCAVLSYNGMNPEQMLGEQQLSALNNTGTKYQCVKKERQLADQIYQQNWAKEVVATLNRFTPVKNKAGSQLRRLLGEAEIDSKVKVTDIIQSDRKLDMFLTSIDGSNSSDVEWQSELFLALRPLMSSSSGGKKIDKKDKFVWPLLKSFDFAVGGDSSRMLAKYLPEMPKNREAAPGLSSFNDPLQNSLVPSSFTPVQIFQLKLDNDVFVALKQAGFPLLSGISGTTRDFFRFIDETEPFPIKLLLSMMAFMNYFHFHTMAECFAAAIQFCPQAQLRELGLDTIATPDELYEWIETQLEI</sequence>